<gene>
    <name evidence="1" type="ORF">F383_08748</name>
</gene>
<organism evidence="1 2">
    <name type="scientific">Gossypium arboreum</name>
    <name type="common">Tree cotton</name>
    <name type="synonym">Gossypium nanking</name>
    <dbReference type="NCBI Taxonomy" id="29729"/>
    <lineage>
        <taxon>Eukaryota</taxon>
        <taxon>Viridiplantae</taxon>
        <taxon>Streptophyta</taxon>
        <taxon>Embryophyta</taxon>
        <taxon>Tracheophyta</taxon>
        <taxon>Spermatophyta</taxon>
        <taxon>Magnoliopsida</taxon>
        <taxon>eudicotyledons</taxon>
        <taxon>Gunneridae</taxon>
        <taxon>Pentapetalae</taxon>
        <taxon>rosids</taxon>
        <taxon>malvids</taxon>
        <taxon>Malvales</taxon>
        <taxon>Malvaceae</taxon>
        <taxon>Malvoideae</taxon>
        <taxon>Gossypium</taxon>
    </lineage>
</organism>
<dbReference type="AlphaFoldDB" id="A0A0B0P4M1"/>
<sequence length="60" mass="7408">MGVSWPYERHGPGTRVCARPCENPCRYRSYYKLRDRQGSSPHYRTSFWYFEIVYFEVWHV</sequence>
<proteinExistence type="predicted"/>
<dbReference type="EMBL" id="KN414011">
    <property type="protein sequence ID" value="KHG19807.1"/>
    <property type="molecule type" value="Genomic_DNA"/>
</dbReference>
<reference evidence="2" key="1">
    <citation type="submission" date="2014-09" db="EMBL/GenBank/DDBJ databases">
        <authorList>
            <person name="Mudge J."/>
            <person name="Ramaraj T."/>
            <person name="Lindquist I.E."/>
            <person name="Bharti A.K."/>
            <person name="Sundararajan A."/>
            <person name="Cameron C.T."/>
            <person name="Woodward J.E."/>
            <person name="May G.D."/>
            <person name="Brubaker C."/>
            <person name="Broadhvest J."/>
            <person name="Wilkins T.A."/>
        </authorList>
    </citation>
    <scope>NUCLEOTIDE SEQUENCE</scope>
    <source>
        <strain evidence="2">cv. AKA8401</strain>
    </source>
</reference>
<accession>A0A0B0P4M1</accession>
<dbReference type="Proteomes" id="UP000032142">
    <property type="component" value="Unassembled WGS sequence"/>
</dbReference>
<evidence type="ECO:0000313" key="2">
    <source>
        <dbReference type="Proteomes" id="UP000032142"/>
    </source>
</evidence>
<name>A0A0B0P4M1_GOSAR</name>
<keyword evidence="2" id="KW-1185">Reference proteome</keyword>
<evidence type="ECO:0000313" key="1">
    <source>
        <dbReference type="EMBL" id="KHG19807.1"/>
    </source>
</evidence>
<protein>
    <submittedName>
        <fullName evidence="1">Uncharacterized protein</fullName>
    </submittedName>
</protein>